<sequence length="86" mass="10085">MWRVLVLPGCWRDCRCTRNPQRCGRCRWCSARREANDNVVRVSAGRRRRSVGCLLRFICIVAHFTICSQVYVAWACRSEVAVRLRL</sequence>
<keyword evidence="1" id="KW-0472">Membrane</keyword>
<dbReference type="EMBL" id="ML211140">
    <property type="protein sequence ID" value="TFK87740.1"/>
    <property type="molecule type" value="Genomic_DNA"/>
</dbReference>
<dbReference type="Proteomes" id="UP000308197">
    <property type="component" value="Unassembled WGS sequence"/>
</dbReference>
<dbReference type="InParanoid" id="A0A5C3PHM9"/>
<keyword evidence="3" id="KW-1185">Reference proteome</keyword>
<protein>
    <submittedName>
        <fullName evidence="2">Uncharacterized protein</fullName>
    </submittedName>
</protein>
<keyword evidence="1" id="KW-0812">Transmembrane</keyword>
<organism evidence="2 3">
    <name type="scientific">Polyporus arcularius HHB13444</name>
    <dbReference type="NCBI Taxonomy" id="1314778"/>
    <lineage>
        <taxon>Eukaryota</taxon>
        <taxon>Fungi</taxon>
        <taxon>Dikarya</taxon>
        <taxon>Basidiomycota</taxon>
        <taxon>Agaricomycotina</taxon>
        <taxon>Agaricomycetes</taxon>
        <taxon>Polyporales</taxon>
        <taxon>Polyporaceae</taxon>
        <taxon>Polyporus</taxon>
    </lineage>
</organism>
<feature type="transmembrane region" description="Helical" evidence="1">
    <location>
        <begin position="53"/>
        <end position="74"/>
    </location>
</feature>
<evidence type="ECO:0000313" key="2">
    <source>
        <dbReference type="EMBL" id="TFK87740.1"/>
    </source>
</evidence>
<dbReference type="AlphaFoldDB" id="A0A5C3PHM9"/>
<evidence type="ECO:0000313" key="3">
    <source>
        <dbReference type="Proteomes" id="UP000308197"/>
    </source>
</evidence>
<proteinExistence type="predicted"/>
<evidence type="ECO:0000256" key="1">
    <source>
        <dbReference type="SAM" id="Phobius"/>
    </source>
</evidence>
<accession>A0A5C3PHM9</accession>
<name>A0A5C3PHM9_9APHY</name>
<reference evidence="2 3" key="1">
    <citation type="journal article" date="2019" name="Nat. Ecol. Evol.">
        <title>Megaphylogeny resolves global patterns of mushroom evolution.</title>
        <authorList>
            <person name="Varga T."/>
            <person name="Krizsan K."/>
            <person name="Foldi C."/>
            <person name="Dima B."/>
            <person name="Sanchez-Garcia M."/>
            <person name="Sanchez-Ramirez S."/>
            <person name="Szollosi G.J."/>
            <person name="Szarkandi J.G."/>
            <person name="Papp V."/>
            <person name="Albert L."/>
            <person name="Andreopoulos W."/>
            <person name="Angelini C."/>
            <person name="Antonin V."/>
            <person name="Barry K.W."/>
            <person name="Bougher N.L."/>
            <person name="Buchanan P."/>
            <person name="Buyck B."/>
            <person name="Bense V."/>
            <person name="Catcheside P."/>
            <person name="Chovatia M."/>
            <person name="Cooper J."/>
            <person name="Damon W."/>
            <person name="Desjardin D."/>
            <person name="Finy P."/>
            <person name="Geml J."/>
            <person name="Haridas S."/>
            <person name="Hughes K."/>
            <person name="Justo A."/>
            <person name="Karasinski D."/>
            <person name="Kautmanova I."/>
            <person name="Kiss B."/>
            <person name="Kocsube S."/>
            <person name="Kotiranta H."/>
            <person name="LaButti K.M."/>
            <person name="Lechner B.E."/>
            <person name="Liimatainen K."/>
            <person name="Lipzen A."/>
            <person name="Lukacs Z."/>
            <person name="Mihaltcheva S."/>
            <person name="Morgado L.N."/>
            <person name="Niskanen T."/>
            <person name="Noordeloos M.E."/>
            <person name="Ohm R.A."/>
            <person name="Ortiz-Santana B."/>
            <person name="Ovrebo C."/>
            <person name="Racz N."/>
            <person name="Riley R."/>
            <person name="Savchenko A."/>
            <person name="Shiryaev A."/>
            <person name="Soop K."/>
            <person name="Spirin V."/>
            <person name="Szebenyi C."/>
            <person name="Tomsovsky M."/>
            <person name="Tulloss R.E."/>
            <person name="Uehling J."/>
            <person name="Grigoriev I.V."/>
            <person name="Vagvolgyi C."/>
            <person name="Papp T."/>
            <person name="Martin F.M."/>
            <person name="Miettinen O."/>
            <person name="Hibbett D.S."/>
            <person name="Nagy L.G."/>
        </authorList>
    </citation>
    <scope>NUCLEOTIDE SEQUENCE [LARGE SCALE GENOMIC DNA]</scope>
    <source>
        <strain evidence="2 3">HHB13444</strain>
    </source>
</reference>
<keyword evidence="1" id="KW-1133">Transmembrane helix</keyword>
<gene>
    <name evidence="2" type="ORF">K466DRAFT_98373</name>
</gene>